<dbReference type="Pfam" id="PF08314">
    <property type="entry name" value="Sec39"/>
    <property type="match status" value="2"/>
</dbReference>
<evidence type="ECO:0000259" key="7">
    <source>
        <dbReference type="Pfam" id="PF22913"/>
    </source>
</evidence>
<gene>
    <name evidence="8" type="ORF">H920_07379</name>
</gene>
<dbReference type="eggNOG" id="KOG1797">
    <property type="taxonomic scope" value="Eukaryota"/>
</dbReference>
<dbReference type="Pfam" id="PF22913">
    <property type="entry name" value="NBAS_11th"/>
    <property type="match status" value="1"/>
</dbReference>
<dbReference type="GO" id="GO:0000149">
    <property type="term" value="F:SNARE binding"/>
    <property type="evidence" value="ECO:0007669"/>
    <property type="project" value="TreeGrafter"/>
</dbReference>
<evidence type="ECO:0000259" key="5">
    <source>
        <dbReference type="Pfam" id="PF08314"/>
    </source>
</evidence>
<dbReference type="InterPro" id="IPR054751">
    <property type="entry name" value="NBAS_C"/>
</dbReference>
<dbReference type="Pfam" id="PF15492">
    <property type="entry name" value="Nbas_N"/>
    <property type="match status" value="1"/>
</dbReference>
<evidence type="ECO:0000259" key="6">
    <source>
        <dbReference type="Pfam" id="PF15492"/>
    </source>
</evidence>
<dbReference type="InterPro" id="IPR015943">
    <property type="entry name" value="WD40/YVTN_repeat-like_dom_sf"/>
</dbReference>
<keyword evidence="3" id="KW-0256">Endoplasmic reticulum</keyword>
<dbReference type="PANTHER" id="PTHR15922:SF2">
    <property type="entry name" value="NBAS SUBUNIT OF NRZ TETHERING COMPLEX"/>
    <property type="match status" value="1"/>
</dbReference>
<evidence type="ECO:0000313" key="9">
    <source>
        <dbReference type="Proteomes" id="UP000028990"/>
    </source>
</evidence>
<evidence type="ECO:0000256" key="3">
    <source>
        <dbReference type="ARBA" id="ARBA00022824"/>
    </source>
</evidence>
<evidence type="ECO:0000256" key="2">
    <source>
        <dbReference type="ARBA" id="ARBA00022448"/>
    </source>
</evidence>
<comment type="subcellular location">
    <subcellularLocation>
        <location evidence="1">Endoplasmic reticulum</location>
    </subcellularLocation>
</comment>
<feature type="domain" description="Neuroblastoma-amplified sequence N-terminal" evidence="6">
    <location>
        <begin position="172"/>
        <end position="453"/>
    </location>
</feature>
<keyword evidence="4" id="KW-0653">Protein transport</keyword>
<dbReference type="GO" id="GO:0015031">
    <property type="term" value="P:protein transport"/>
    <property type="evidence" value="ECO:0007669"/>
    <property type="project" value="UniProtKB-KW"/>
</dbReference>
<keyword evidence="2" id="KW-0813">Transport</keyword>
<dbReference type="SUPFAM" id="SSF50978">
    <property type="entry name" value="WD40 repeat-like"/>
    <property type="match status" value="1"/>
</dbReference>
<dbReference type="InterPro" id="IPR036322">
    <property type="entry name" value="WD40_repeat_dom_sf"/>
</dbReference>
<evidence type="ECO:0000256" key="4">
    <source>
        <dbReference type="ARBA" id="ARBA00022927"/>
    </source>
</evidence>
<dbReference type="PANTHER" id="PTHR15922">
    <property type="entry name" value="NEUROBLASTOMA-AMPLIFIED SEQUENCE"/>
    <property type="match status" value="1"/>
</dbReference>
<feature type="domain" description="NBAS subunit of NRZ tethering complex C-terminal" evidence="7">
    <location>
        <begin position="2097"/>
        <end position="2220"/>
    </location>
</feature>
<feature type="domain" description="Sec39" evidence="5">
    <location>
        <begin position="824"/>
        <end position="1105"/>
    </location>
</feature>
<reference evidence="8 9" key="1">
    <citation type="submission" date="2013-11" db="EMBL/GenBank/DDBJ databases">
        <title>The Damaraland mole rat (Fukomys damarensis) genome and evolution of African mole rats.</title>
        <authorList>
            <person name="Gladyshev V.N."/>
            <person name="Fang X."/>
        </authorList>
    </citation>
    <scope>NUCLEOTIDE SEQUENCE [LARGE SCALE GENOMIC DNA]</scope>
    <source>
        <tissue evidence="8">Liver</tissue>
    </source>
</reference>
<evidence type="ECO:0000256" key="1">
    <source>
        <dbReference type="ARBA" id="ARBA00004240"/>
    </source>
</evidence>
<accession>A0A091DGF7</accession>
<dbReference type="GO" id="GO:0006890">
    <property type="term" value="P:retrograde vesicle-mediated transport, Golgi to endoplasmic reticulum"/>
    <property type="evidence" value="ECO:0007669"/>
    <property type="project" value="InterPro"/>
</dbReference>
<feature type="domain" description="Sec39" evidence="5">
    <location>
        <begin position="1127"/>
        <end position="1464"/>
    </location>
</feature>
<sequence>MAIPVLRNLGVPSTSSGINPAASTPASVIVPFVGLASRFPTAYLTQAADRSGLFPANHKWLRLGSLSRAACRSALLRPVQANMAAPESGPALSPGIAEGEEETILYDLLVNTEWSPEIEVQPRGNRKQGASFIITKAIRDRLLFLRQYIWYSPVPFLLPDGLVRLVNKQINWHLVLASNGKLLAAVQDQCVEIRSAKDDFTSIIGKCQVPKDPKPQWRRVAWSYDCTLLAYAESSGTVRVFDLMGSELFVISPASSFVGDLSCAIAGLIFLEYKGSAQWSAELLVTNYRGELRSYLVSVGTNQSYQESHSFNFSSHYPHGVNTTIYHPAHRLLLVGGCGDAEAGVSKAVSCGLSAWRVLSGSPYYKEVTGGRDRVTVAPKTLGLLRMLSTKLYSRQGQEQDGIFKMSLSPDGNLLAAIHFSGKLSVWAVPSLRQLRAWEQSEQPGYDDLNPDWKLSTEKRKKIKDKESLYPLIDVNWWADGAVTLARCSGALTIFSVKTLKNLLGRSCEWFEPSPQVTATHDGGFLSLECEIKLVPKRSRLELRAGDEDDGEEESDSDHETSAKARYFSYIKQGLYLVTEMERFAPPRKRPRTIMKNYRLVSLRSTTPEELYQRKCSPYPYLAQLPARIQRIESEEYEEALSLAHTYGLDTDLVYQRQWRKSAVNVASIQNYLSKIKKRSWVLHECLERVPENVEAAKELLQYGLKGTDLEALLALGRGADTGRFTPPGDVDIDGISYEGPAQPAEEPPRKQKEKALRRRRELLKLVNFSELTLEQKELCHCRLKLLTYLDRLATYKEILAVPHASEQRYDSEFFKTFRRQNIVLSARTYARESNVAALEILFTYHGPDLLAHRLAILSNFPETTSPHHYSALLPEACRHGDSLAIIPWHERKHRAKDWCEEAQCRMVVEPGLQDESEFLYSAQPELLRFRTPRLAVEEVIDWYRSRAEEIEHHAGQVDCALSLTRLGMERQIPGLLDLCDDLVTLETLVYEAGCDLTLTLEELQKMKDTEKLRLLMSSCSEDKYVTSAYQWMVPFLHRCEKHSPGAARELLREYLVTLAKGDLRFPLKIFQHSKPDLQQRIIPDQDQLMTTALECIYSCARSDQLPLCYGILECLPQRGRGQKTQVTSALHDRVDQLERILSVSELLEKHGIEKPISFVKDTQSSAEEARKLMVRLTRHTGQKQPPVGESHWRALLQDMLTMQHSVYTCLDPGACHEIFTESLLCSSRLENVQLAGQMMHCQAGSADPPASAAQKGRLQYQVGYEKSVDLVLAASREYFNSSTSLTDSCMDLARCCLQLIADRPTAIQEELDLIQALGCLEEFGVKILPLQVRLCTDRISLIKECISQSPMCYRQSAKLLSLAELLRVAGEDPEERRGQVLILLAEQALCLHDYKVANVHCQELMAAGYPQSWDVCSQLGQSEGYQDLATRQELMAFALTHCPPGSIELLLAASSSLEAEILYDRVNSQIQPEGGESVSVSPLVGRVPHEAELGVPGSGSADLLSWTTATTMKVLSNTTTTTRAVLQAVSDGQWWKKSLTYLRPLQGQEFGGCYRAGARANEDLEKQGCHPFYESVISNPFVTESGVTYDTYHRVPVESFAEVLLRTGKLAEAETEGKDKDAFPTTEVLLQLASDALPSDMTLALAYLLALPQVLDANRCFEKQLHSALSLQLAAYYYSLQIYARLAPCSGDSCHPVYRAHPKELIRMVTSYVTRRGHEAWPEELASLTAQLHYYNERLLDFTQAQLLQGLGKGVDVQRFTADDQYKRETILGLVETLEENILGIALSLAQRNGVSCWEVLMTHLEFLFTDSGLSTAEIEQRAQALHLFETLKTDPKAFHRHMAKYIYPSIGGLDHERLLYYFTLLDSCGCTNFGNPAMKPDTHIRLLKKFKVVAAGLNYKKLTDGSTSPLEALEPVLSSQNILPISKLAPKILGKDGGTLSASSLYTIWLQKLFWTGDPHLLKQVPASAPDWLCAYDVCVKYFDRLHPGDLITVLDAVTFSTEAVTKLPVEVREEMTRKAIAMVTNLMEKPRKRNSEDSVQEASTSALTYADALGHLQKSLAHLGTLGHSFVLSLKNSEQEALQRYSDLYDRSRSEKGPLRNLTVTMCLEGQPLGTIRQLLEVAVGPQDMCPKDVVQSAIVKIISVLSGGSADLGGTRDPLQVLEGVVTAVRASVDAGEQLVAPEDLLEWLRPFCEDDALPVQPRVRALQLLEQSFRLTEEDSRLLVFFRTEAILKAAWPGRQVDIADVTSEEQRCALFTELLGGSSSVAEFQHLALLLHAWPPMRSECKAGLTGNPWLRLAAVMLNKWPAQSEEDVGDEVLKMCRSLNHTEQMLPAEGVKELCLLLRDRALPLPSLKLLLERPEPELHALALEQVAAITQVDDSNCDLELLSLLLDAGLLVPCVPTPFYPRLVRHLLAQQGRWDAEQLAAKLQAAGHEAEAGSLLLAVRGTHRGLRTFRAALVTGQP</sequence>
<dbReference type="GO" id="GO:0070939">
    <property type="term" value="C:Dsl1/NZR complex"/>
    <property type="evidence" value="ECO:0007669"/>
    <property type="project" value="TreeGrafter"/>
</dbReference>
<protein>
    <submittedName>
        <fullName evidence="8">Neuroblastoma-amplified sequence</fullName>
    </submittedName>
</protein>
<proteinExistence type="predicted"/>
<keyword evidence="9" id="KW-1185">Reference proteome</keyword>
<dbReference type="Gene3D" id="2.130.10.10">
    <property type="entry name" value="YVTN repeat-like/Quinoprotein amine dehydrogenase"/>
    <property type="match status" value="1"/>
</dbReference>
<dbReference type="EMBL" id="KN122310">
    <property type="protein sequence ID" value="KFO31189.1"/>
    <property type="molecule type" value="Genomic_DNA"/>
</dbReference>
<name>A0A091DGF7_FUKDA</name>
<organism evidence="8 9">
    <name type="scientific">Fukomys damarensis</name>
    <name type="common">Damaraland mole rat</name>
    <name type="synonym">Cryptomys damarensis</name>
    <dbReference type="NCBI Taxonomy" id="885580"/>
    <lineage>
        <taxon>Eukaryota</taxon>
        <taxon>Metazoa</taxon>
        <taxon>Chordata</taxon>
        <taxon>Craniata</taxon>
        <taxon>Vertebrata</taxon>
        <taxon>Euteleostomi</taxon>
        <taxon>Mammalia</taxon>
        <taxon>Eutheria</taxon>
        <taxon>Euarchontoglires</taxon>
        <taxon>Glires</taxon>
        <taxon>Rodentia</taxon>
        <taxon>Hystricomorpha</taxon>
        <taxon>Bathyergidae</taxon>
        <taxon>Fukomys</taxon>
    </lineage>
</organism>
<dbReference type="InterPro" id="IPR029145">
    <property type="entry name" value="NBAS_N"/>
</dbReference>
<evidence type="ECO:0000313" key="8">
    <source>
        <dbReference type="EMBL" id="KFO31189.1"/>
    </source>
</evidence>
<dbReference type="InterPro" id="IPR013244">
    <property type="entry name" value="Sec39_domain"/>
</dbReference>
<dbReference type="Proteomes" id="UP000028990">
    <property type="component" value="Unassembled WGS sequence"/>
</dbReference>
<dbReference type="STRING" id="885580.ENSFDAP00000006603"/>